<keyword evidence="2" id="KW-1003">Cell membrane</keyword>
<evidence type="ECO:0000256" key="5">
    <source>
        <dbReference type="ARBA" id="ARBA00023136"/>
    </source>
</evidence>
<evidence type="ECO:0000256" key="2">
    <source>
        <dbReference type="ARBA" id="ARBA00022475"/>
    </source>
</evidence>
<organism evidence="7">
    <name type="scientific">invertebrate metagenome</name>
    <dbReference type="NCBI Taxonomy" id="1711999"/>
    <lineage>
        <taxon>unclassified sequences</taxon>
        <taxon>metagenomes</taxon>
        <taxon>organismal metagenomes</taxon>
    </lineage>
</organism>
<dbReference type="InterPro" id="IPR025199">
    <property type="entry name" value="FtsK_4TM"/>
</dbReference>
<reference evidence="7" key="1">
    <citation type="submission" date="2018-10" db="EMBL/GenBank/DDBJ databases">
        <authorList>
            <person name="Gruber-Vodicka H."/>
            <person name="Jaeckle O."/>
        </authorList>
    </citation>
    <scope>NUCLEOTIDE SEQUENCE</scope>
</reference>
<evidence type="ECO:0000256" key="3">
    <source>
        <dbReference type="ARBA" id="ARBA00022692"/>
    </source>
</evidence>
<comment type="subcellular location">
    <subcellularLocation>
        <location evidence="1">Cell membrane</location>
        <topology evidence="1">Multi-pass membrane protein</topology>
    </subcellularLocation>
</comment>
<evidence type="ECO:0000259" key="6">
    <source>
        <dbReference type="Pfam" id="PF13491"/>
    </source>
</evidence>
<keyword evidence="5" id="KW-0472">Membrane</keyword>
<evidence type="ECO:0000313" key="7">
    <source>
        <dbReference type="EMBL" id="VBB69468.1"/>
    </source>
</evidence>
<name>A0A484HBE4_9ZZZZ</name>
<evidence type="ECO:0000256" key="1">
    <source>
        <dbReference type="ARBA" id="ARBA00004651"/>
    </source>
</evidence>
<gene>
    <name evidence="7" type="ORF">RIEGSTA812A_PEG_941</name>
</gene>
<evidence type="ECO:0000256" key="4">
    <source>
        <dbReference type="ARBA" id="ARBA00022989"/>
    </source>
</evidence>
<accession>A0A484HBE4</accession>
<keyword evidence="3" id="KW-0812">Transmembrane</keyword>
<protein>
    <recommendedName>
        <fullName evidence="6">DNA translocase FtsK 4TM region domain-containing protein</fullName>
    </recommendedName>
</protein>
<sequence>MTLMSYRSEDLSWNTATYAPAANVCGTVDSILFDLLLQTIGISTV</sequence>
<dbReference type="AlphaFoldDB" id="A0A484HBE4"/>
<proteinExistence type="predicted"/>
<dbReference type="GO" id="GO:0005886">
    <property type="term" value="C:plasma membrane"/>
    <property type="evidence" value="ECO:0007669"/>
    <property type="project" value="UniProtKB-SubCell"/>
</dbReference>
<dbReference type="Pfam" id="PF13491">
    <property type="entry name" value="FtsK_4TM"/>
    <property type="match status" value="1"/>
</dbReference>
<keyword evidence="4" id="KW-1133">Transmembrane helix</keyword>
<feature type="domain" description="DNA translocase FtsK 4TM region" evidence="6">
    <location>
        <begin position="1"/>
        <end position="44"/>
    </location>
</feature>
<dbReference type="EMBL" id="LR026963">
    <property type="protein sequence ID" value="VBB69468.1"/>
    <property type="molecule type" value="Genomic_DNA"/>
</dbReference>